<comment type="similarity">
    <text evidence="3 13">Belongs to the D-alanine--D-alanine ligase family.</text>
</comment>
<feature type="region of interest" description="Disordered" evidence="15">
    <location>
        <begin position="1"/>
        <end position="22"/>
    </location>
</feature>
<evidence type="ECO:0000256" key="14">
    <source>
        <dbReference type="PROSITE-ProRule" id="PRU00409"/>
    </source>
</evidence>
<dbReference type="InterPro" id="IPR005905">
    <property type="entry name" value="D_ala_D_ala"/>
</dbReference>
<dbReference type="PROSITE" id="PS00843">
    <property type="entry name" value="DALA_DALA_LIGASE_1"/>
    <property type="match status" value="1"/>
</dbReference>
<comment type="cofactor">
    <cofactor evidence="2">
        <name>Mg(2+)</name>
        <dbReference type="ChEBI" id="CHEBI:18420"/>
    </cofactor>
</comment>
<keyword evidence="7 14" id="KW-0067">ATP-binding</keyword>
<comment type="catalytic activity">
    <reaction evidence="13">
        <text>2 D-alanine + ATP = D-alanyl-D-alanine + ADP + phosphate + H(+)</text>
        <dbReference type="Rhea" id="RHEA:11224"/>
        <dbReference type="ChEBI" id="CHEBI:15378"/>
        <dbReference type="ChEBI" id="CHEBI:30616"/>
        <dbReference type="ChEBI" id="CHEBI:43474"/>
        <dbReference type="ChEBI" id="CHEBI:57416"/>
        <dbReference type="ChEBI" id="CHEBI:57822"/>
        <dbReference type="ChEBI" id="CHEBI:456216"/>
        <dbReference type="EC" id="6.3.2.4"/>
    </reaction>
</comment>
<dbReference type="NCBIfam" id="NF002378">
    <property type="entry name" value="PRK01372.1"/>
    <property type="match status" value="1"/>
</dbReference>
<dbReference type="InterPro" id="IPR011127">
    <property type="entry name" value="Dala_Dala_lig_N"/>
</dbReference>
<evidence type="ECO:0000256" key="2">
    <source>
        <dbReference type="ARBA" id="ARBA00001946"/>
    </source>
</evidence>
<protein>
    <recommendedName>
        <fullName evidence="13">D-alanine--D-alanine ligase</fullName>
        <ecNumber evidence="13">6.3.2.4</ecNumber>
    </recommendedName>
    <alternativeName>
        <fullName evidence="13">D-Ala-D-Ala ligase</fullName>
    </alternativeName>
    <alternativeName>
        <fullName evidence="13">D-alanylalanine synthetase</fullName>
    </alternativeName>
</protein>
<evidence type="ECO:0000256" key="9">
    <source>
        <dbReference type="ARBA" id="ARBA00022960"/>
    </source>
</evidence>
<dbReference type="PROSITE" id="PS50975">
    <property type="entry name" value="ATP_GRASP"/>
    <property type="match status" value="1"/>
</dbReference>
<dbReference type="PANTHER" id="PTHR23132">
    <property type="entry name" value="D-ALANINE--D-ALANINE LIGASE"/>
    <property type="match status" value="1"/>
</dbReference>
<comment type="function">
    <text evidence="13">Cell wall formation.</text>
</comment>
<evidence type="ECO:0000313" key="17">
    <source>
        <dbReference type="EMBL" id="GAA3236968.1"/>
    </source>
</evidence>
<dbReference type="Pfam" id="PF01820">
    <property type="entry name" value="Dala_Dala_lig_N"/>
    <property type="match status" value="2"/>
</dbReference>
<keyword evidence="4 13" id="KW-0436">Ligase</keyword>
<dbReference type="InterPro" id="IPR011095">
    <property type="entry name" value="Dala_Dala_lig_C"/>
</dbReference>
<dbReference type="PANTHER" id="PTHR23132:SF25">
    <property type="entry name" value="D-ALANINE--D-ALANINE LIGASE A"/>
    <property type="match status" value="1"/>
</dbReference>
<evidence type="ECO:0000256" key="13">
    <source>
        <dbReference type="HAMAP-Rule" id="MF_00047"/>
    </source>
</evidence>
<dbReference type="PIRSF" id="PIRSF039102">
    <property type="entry name" value="Ddl/VanB"/>
    <property type="match status" value="1"/>
</dbReference>
<feature type="domain" description="ATP-grasp" evidence="16">
    <location>
        <begin position="108"/>
        <end position="309"/>
    </location>
</feature>
<evidence type="ECO:0000256" key="10">
    <source>
        <dbReference type="ARBA" id="ARBA00022984"/>
    </source>
</evidence>
<evidence type="ECO:0000313" key="18">
    <source>
        <dbReference type="Proteomes" id="UP001501237"/>
    </source>
</evidence>
<dbReference type="InterPro" id="IPR000291">
    <property type="entry name" value="D-Ala_lig_Van_CS"/>
</dbReference>
<evidence type="ECO:0000256" key="8">
    <source>
        <dbReference type="ARBA" id="ARBA00022842"/>
    </source>
</evidence>
<dbReference type="GO" id="GO:0016874">
    <property type="term" value="F:ligase activity"/>
    <property type="evidence" value="ECO:0007669"/>
    <property type="project" value="UniProtKB-KW"/>
</dbReference>
<dbReference type="InterPro" id="IPR016185">
    <property type="entry name" value="PreATP-grasp_dom_sf"/>
</dbReference>
<evidence type="ECO:0000256" key="3">
    <source>
        <dbReference type="ARBA" id="ARBA00010871"/>
    </source>
</evidence>
<name>A0ABP6QRN5_9ACTN</name>
<accession>A0ABP6QRN5</accession>
<evidence type="ECO:0000256" key="15">
    <source>
        <dbReference type="SAM" id="MobiDB-lite"/>
    </source>
</evidence>
<evidence type="ECO:0000256" key="6">
    <source>
        <dbReference type="ARBA" id="ARBA00022741"/>
    </source>
</evidence>
<dbReference type="SUPFAM" id="SSF52440">
    <property type="entry name" value="PreATP-grasp domain"/>
    <property type="match status" value="1"/>
</dbReference>
<gene>
    <name evidence="13" type="primary">ddl</name>
    <name evidence="17" type="ORF">GCM10010468_71510</name>
</gene>
<dbReference type="NCBIfam" id="NF002528">
    <property type="entry name" value="PRK01966.1-4"/>
    <property type="match status" value="1"/>
</dbReference>
<dbReference type="InterPro" id="IPR013815">
    <property type="entry name" value="ATP_grasp_subdomain_1"/>
</dbReference>
<dbReference type="HAMAP" id="MF_00047">
    <property type="entry name" value="Dala_Dala_lig"/>
    <property type="match status" value="1"/>
</dbReference>
<keyword evidence="12 13" id="KW-0961">Cell wall biogenesis/degradation</keyword>
<evidence type="ECO:0000256" key="11">
    <source>
        <dbReference type="ARBA" id="ARBA00023211"/>
    </source>
</evidence>
<reference evidence="18" key="1">
    <citation type="journal article" date="2019" name="Int. J. Syst. Evol. Microbiol.">
        <title>The Global Catalogue of Microorganisms (GCM) 10K type strain sequencing project: providing services to taxonomists for standard genome sequencing and annotation.</title>
        <authorList>
            <consortium name="The Broad Institute Genomics Platform"/>
            <consortium name="The Broad Institute Genome Sequencing Center for Infectious Disease"/>
            <person name="Wu L."/>
            <person name="Ma J."/>
        </authorList>
    </citation>
    <scope>NUCLEOTIDE SEQUENCE [LARGE SCALE GENOMIC DNA]</scope>
    <source>
        <strain evidence="18">JCM 9377</strain>
    </source>
</reference>
<dbReference type="Proteomes" id="UP001501237">
    <property type="component" value="Unassembled WGS sequence"/>
</dbReference>
<dbReference type="InterPro" id="IPR011761">
    <property type="entry name" value="ATP-grasp"/>
</dbReference>
<evidence type="ECO:0000256" key="1">
    <source>
        <dbReference type="ARBA" id="ARBA00001936"/>
    </source>
</evidence>
<evidence type="ECO:0000256" key="4">
    <source>
        <dbReference type="ARBA" id="ARBA00022598"/>
    </source>
</evidence>
<dbReference type="Gene3D" id="3.30.470.20">
    <property type="entry name" value="ATP-grasp fold, B domain"/>
    <property type="match status" value="1"/>
</dbReference>
<keyword evidence="9 13" id="KW-0133">Cell shape</keyword>
<dbReference type="SUPFAM" id="SSF56059">
    <property type="entry name" value="Glutathione synthetase ATP-binding domain-like"/>
    <property type="match status" value="1"/>
</dbReference>
<keyword evidence="6 14" id="KW-0547">Nucleotide-binding</keyword>
<keyword evidence="8" id="KW-0460">Magnesium</keyword>
<keyword evidence="18" id="KW-1185">Reference proteome</keyword>
<sequence length="318" mass="33632">MKISVAVLSGGPSGEHEVSRASGKAIRDHLDPGRYDVVEIVWGRDGTWPDGLAATIALLGTVDVVIPALHGPGGEDGTVQGLLELAGVRYVGSGVKAGAVGMDKDFTKRALAARGLTVADDLVLRPGDEVTDDHRDGLGLPVFVKPARAGSSLGVTRVDDWSDLPKAILTAREHDPKILVEAAVRGREIDVAVLELPDGRLKAGPPLEIHTGRDFFDHEAKYSDAATRFEIPARLDPSATALLQRTALDVFDALECRGLVRVDFFLTPGGHPVVNEVNTFPGFAPASQFPRIWAAAGLSYPALLDLLINTALGTPIPS</sequence>
<evidence type="ECO:0000256" key="12">
    <source>
        <dbReference type="ARBA" id="ARBA00023316"/>
    </source>
</evidence>
<proteinExistence type="inferred from homology"/>
<evidence type="ECO:0000256" key="7">
    <source>
        <dbReference type="ARBA" id="ARBA00022840"/>
    </source>
</evidence>
<keyword evidence="10 13" id="KW-0573">Peptidoglycan synthesis</keyword>
<comment type="pathway">
    <text evidence="13">Cell wall biogenesis; peptidoglycan biosynthesis.</text>
</comment>
<organism evidence="17 18">
    <name type="scientific">Actinocorallia longicatena</name>
    <dbReference type="NCBI Taxonomy" id="111803"/>
    <lineage>
        <taxon>Bacteria</taxon>
        <taxon>Bacillati</taxon>
        <taxon>Actinomycetota</taxon>
        <taxon>Actinomycetes</taxon>
        <taxon>Streptosporangiales</taxon>
        <taxon>Thermomonosporaceae</taxon>
        <taxon>Actinocorallia</taxon>
    </lineage>
</organism>
<dbReference type="EC" id="6.3.2.4" evidence="13"/>
<keyword evidence="13" id="KW-0963">Cytoplasm</keyword>
<comment type="cofactor">
    <cofactor evidence="1">
        <name>Mn(2+)</name>
        <dbReference type="ChEBI" id="CHEBI:29035"/>
    </cofactor>
</comment>
<dbReference type="NCBIfam" id="TIGR01205">
    <property type="entry name" value="D_ala_D_alaTIGR"/>
    <property type="match status" value="1"/>
</dbReference>
<comment type="subcellular location">
    <subcellularLocation>
        <location evidence="13">Cytoplasm</location>
    </subcellularLocation>
</comment>
<dbReference type="PROSITE" id="PS00844">
    <property type="entry name" value="DALA_DALA_LIGASE_2"/>
    <property type="match status" value="1"/>
</dbReference>
<keyword evidence="11" id="KW-0464">Manganese</keyword>
<dbReference type="EMBL" id="BAAAUV010000031">
    <property type="protein sequence ID" value="GAA3236968.1"/>
    <property type="molecule type" value="Genomic_DNA"/>
</dbReference>
<dbReference type="Gene3D" id="3.40.50.20">
    <property type="match status" value="1"/>
</dbReference>
<keyword evidence="5" id="KW-0479">Metal-binding</keyword>
<comment type="caution">
    <text evidence="17">The sequence shown here is derived from an EMBL/GenBank/DDBJ whole genome shotgun (WGS) entry which is preliminary data.</text>
</comment>
<dbReference type="RefSeq" id="WP_344837526.1">
    <property type="nucleotide sequence ID" value="NZ_BAAAUV010000031.1"/>
</dbReference>
<dbReference type="Pfam" id="PF07478">
    <property type="entry name" value="Dala_Dala_lig_C"/>
    <property type="match status" value="1"/>
</dbReference>
<evidence type="ECO:0000256" key="5">
    <source>
        <dbReference type="ARBA" id="ARBA00022723"/>
    </source>
</evidence>
<dbReference type="Gene3D" id="3.30.1490.20">
    <property type="entry name" value="ATP-grasp fold, A domain"/>
    <property type="match status" value="1"/>
</dbReference>
<evidence type="ECO:0000259" key="16">
    <source>
        <dbReference type="PROSITE" id="PS50975"/>
    </source>
</evidence>